<dbReference type="Proteomes" id="UP000823927">
    <property type="component" value="Unassembled WGS sequence"/>
</dbReference>
<dbReference type="InterPro" id="IPR019587">
    <property type="entry name" value="Polyketide_cyclase/dehydratase"/>
</dbReference>
<proteinExistence type="predicted"/>
<reference evidence="1" key="2">
    <citation type="journal article" date="2021" name="PeerJ">
        <title>Extensive microbial diversity within the chicken gut microbiome revealed by metagenomics and culture.</title>
        <authorList>
            <person name="Gilroy R."/>
            <person name="Ravi A."/>
            <person name="Getino M."/>
            <person name="Pursley I."/>
            <person name="Horton D.L."/>
            <person name="Alikhan N.F."/>
            <person name="Baker D."/>
            <person name="Gharbi K."/>
            <person name="Hall N."/>
            <person name="Watson M."/>
            <person name="Adriaenssens E.M."/>
            <person name="Foster-Nyarko E."/>
            <person name="Jarju S."/>
            <person name="Secka A."/>
            <person name="Antonio M."/>
            <person name="Oren A."/>
            <person name="Chaudhuri R.R."/>
            <person name="La Ragione R."/>
            <person name="Hildebrand F."/>
            <person name="Pallen M.J."/>
        </authorList>
    </citation>
    <scope>NUCLEOTIDE SEQUENCE</scope>
    <source>
        <strain evidence="1">CHK178-757</strain>
    </source>
</reference>
<reference evidence="1" key="1">
    <citation type="submission" date="2020-10" db="EMBL/GenBank/DDBJ databases">
        <authorList>
            <person name="Gilroy R."/>
        </authorList>
    </citation>
    <scope>NUCLEOTIDE SEQUENCE</scope>
    <source>
        <strain evidence="1">CHK178-757</strain>
    </source>
</reference>
<dbReference type="InterPro" id="IPR023393">
    <property type="entry name" value="START-like_dom_sf"/>
</dbReference>
<name>A0A9D1JPD5_9FIRM</name>
<evidence type="ECO:0000313" key="2">
    <source>
        <dbReference type="Proteomes" id="UP000823927"/>
    </source>
</evidence>
<sequence>MAEVNIKASFQCPVQKVWQTVVSLTNYSWRQEIDQIEIVKSGKKYIEHTKKSKDTTFRITKRETGRRYELSMENTWMKGQWIMLFSEEGKSTALDFTIKAVAKWYMKPFAGFIIKRQQKAYIQNLKKAVEK</sequence>
<dbReference type="Gene3D" id="3.30.530.20">
    <property type="match status" value="1"/>
</dbReference>
<gene>
    <name evidence="1" type="ORF">IAB46_00215</name>
</gene>
<accession>A0A9D1JPD5</accession>
<dbReference type="AlphaFoldDB" id="A0A9D1JPD5"/>
<dbReference type="Pfam" id="PF10604">
    <property type="entry name" value="Polyketide_cyc2"/>
    <property type="match status" value="1"/>
</dbReference>
<comment type="caution">
    <text evidence="1">The sequence shown here is derived from an EMBL/GenBank/DDBJ whole genome shotgun (WGS) entry which is preliminary data.</text>
</comment>
<organism evidence="1 2">
    <name type="scientific">Candidatus Scybalocola faecigallinarum</name>
    <dbReference type="NCBI Taxonomy" id="2840941"/>
    <lineage>
        <taxon>Bacteria</taxon>
        <taxon>Bacillati</taxon>
        <taxon>Bacillota</taxon>
        <taxon>Clostridia</taxon>
        <taxon>Lachnospirales</taxon>
        <taxon>Lachnospiraceae</taxon>
        <taxon>Lachnospiraceae incertae sedis</taxon>
        <taxon>Candidatus Scybalocola (ex Gilroy et al. 2021)</taxon>
    </lineage>
</organism>
<dbReference type="EMBL" id="DVIT01000002">
    <property type="protein sequence ID" value="HIS45988.1"/>
    <property type="molecule type" value="Genomic_DNA"/>
</dbReference>
<evidence type="ECO:0000313" key="1">
    <source>
        <dbReference type="EMBL" id="HIS45988.1"/>
    </source>
</evidence>
<protein>
    <submittedName>
        <fullName evidence="1">SRPBCC family protein</fullName>
    </submittedName>
</protein>
<dbReference type="SUPFAM" id="SSF55961">
    <property type="entry name" value="Bet v1-like"/>
    <property type="match status" value="1"/>
</dbReference>